<keyword evidence="2" id="KW-0732">Signal</keyword>
<dbReference type="EMBL" id="FOOT01000002">
    <property type="protein sequence ID" value="SFG36754.1"/>
    <property type="molecule type" value="Genomic_DNA"/>
</dbReference>
<organism evidence="3 4">
    <name type="scientific">Pontibacter chinhatensis</name>
    <dbReference type="NCBI Taxonomy" id="1436961"/>
    <lineage>
        <taxon>Bacteria</taxon>
        <taxon>Pseudomonadati</taxon>
        <taxon>Bacteroidota</taxon>
        <taxon>Cytophagia</taxon>
        <taxon>Cytophagales</taxon>
        <taxon>Hymenobacteraceae</taxon>
        <taxon>Pontibacter</taxon>
    </lineage>
</organism>
<dbReference type="Proteomes" id="UP000198724">
    <property type="component" value="Unassembled WGS sequence"/>
</dbReference>
<reference evidence="4" key="1">
    <citation type="submission" date="2016-10" db="EMBL/GenBank/DDBJ databases">
        <authorList>
            <person name="Varghese N."/>
            <person name="Submissions S."/>
        </authorList>
    </citation>
    <scope>NUCLEOTIDE SEQUENCE [LARGE SCALE GENOMIC DNA]</scope>
    <source>
        <strain evidence="4">LP51</strain>
    </source>
</reference>
<dbReference type="OrthoDB" id="853465at2"/>
<accession>A0A1I2R7P5</accession>
<gene>
    <name evidence="3" type="ORF">SAMN05421739_102299</name>
</gene>
<dbReference type="AlphaFoldDB" id="A0A1I2R7P5"/>
<feature type="region of interest" description="Disordered" evidence="1">
    <location>
        <begin position="124"/>
        <end position="143"/>
    </location>
</feature>
<feature type="signal peptide" evidence="2">
    <location>
        <begin position="1"/>
        <end position="19"/>
    </location>
</feature>
<evidence type="ECO:0000256" key="2">
    <source>
        <dbReference type="SAM" id="SignalP"/>
    </source>
</evidence>
<evidence type="ECO:0000313" key="3">
    <source>
        <dbReference type="EMBL" id="SFG36754.1"/>
    </source>
</evidence>
<evidence type="ECO:0000313" key="4">
    <source>
        <dbReference type="Proteomes" id="UP000198724"/>
    </source>
</evidence>
<name>A0A1I2R7P5_9BACT</name>
<evidence type="ECO:0008006" key="5">
    <source>
        <dbReference type="Google" id="ProtNLM"/>
    </source>
</evidence>
<feature type="chain" id="PRO_5011716058" description="Collagen triple helix repeat-containing protein" evidence="2">
    <location>
        <begin position="20"/>
        <end position="266"/>
    </location>
</feature>
<dbReference type="STRING" id="1436961.SAMN05421739_102299"/>
<evidence type="ECO:0000256" key="1">
    <source>
        <dbReference type="SAM" id="MobiDB-lite"/>
    </source>
</evidence>
<protein>
    <recommendedName>
        <fullName evidence="5">Collagen triple helix repeat-containing protein</fullName>
    </recommendedName>
</protein>
<proteinExistence type="predicted"/>
<keyword evidence="4" id="KW-1185">Reference proteome</keyword>
<sequence>MKQLLILASLLFLSSSLSAQDKKIPKLVIEKGQTYVVGPENTLFVDTLILEDKATIQFAPDRQGVLETKVVFVGKDCLITSRGANGKAGKNANPGTDGENGGNLSLVLPFVDLGGLTIDTRGGRGGNGVYGKKGQNGKEETRDVRVTDANGKTTVSTVTVSVKSCTDGGNATMGGNGGHGGNIILLYSAADFIPVFNHSKSKRNINILYQAGTRGRNGIPGKGGSLCADGKLLHSEVREAKNGELMLVNLEQQSQALLPEAIPIGY</sequence>
<dbReference type="RefSeq" id="WP_092099764.1">
    <property type="nucleotide sequence ID" value="NZ_FOOT01000002.1"/>
</dbReference>